<gene>
    <name evidence="3" type="ORF">DKG74_18530</name>
</gene>
<dbReference type="OrthoDB" id="7285431at2"/>
<dbReference type="Pfam" id="PF00353">
    <property type="entry name" value="HemolysinCabind"/>
    <property type="match status" value="7"/>
</dbReference>
<dbReference type="Proteomes" id="UP000245461">
    <property type="component" value="Unassembled WGS sequence"/>
</dbReference>
<dbReference type="GO" id="GO:0005509">
    <property type="term" value="F:calcium ion binding"/>
    <property type="evidence" value="ECO:0007669"/>
    <property type="project" value="InterPro"/>
</dbReference>
<dbReference type="InterPro" id="IPR050557">
    <property type="entry name" value="RTX_toxin/Mannuronan_C5-epim"/>
</dbReference>
<dbReference type="PANTHER" id="PTHR38340:SF1">
    <property type="entry name" value="S-LAYER PROTEIN"/>
    <property type="match status" value="1"/>
</dbReference>
<accession>A0A317DZW1</accession>
<evidence type="ECO:0000256" key="2">
    <source>
        <dbReference type="ARBA" id="ARBA00022525"/>
    </source>
</evidence>
<dbReference type="InterPro" id="IPR018511">
    <property type="entry name" value="Hemolysin-typ_Ca-bd_CS"/>
</dbReference>
<dbReference type="Gene3D" id="2.150.10.10">
    <property type="entry name" value="Serralysin-like metalloprotease, C-terminal"/>
    <property type="match status" value="2"/>
</dbReference>
<dbReference type="PANTHER" id="PTHR38340">
    <property type="entry name" value="S-LAYER PROTEIN"/>
    <property type="match status" value="1"/>
</dbReference>
<dbReference type="PRINTS" id="PR00313">
    <property type="entry name" value="CABNDNGRPT"/>
</dbReference>
<dbReference type="RefSeq" id="WP_109907669.1">
    <property type="nucleotide sequence ID" value="NZ_QGLE01000013.1"/>
</dbReference>
<evidence type="ECO:0000256" key="1">
    <source>
        <dbReference type="ARBA" id="ARBA00004613"/>
    </source>
</evidence>
<dbReference type="InterPro" id="IPR011049">
    <property type="entry name" value="Serralysin-like_metalloprot_C"/>
</dbReference>
<evidence type="ECO:0008006" key="5">
    <source>
        <dbReference type="Google" id="ProtNLM"/>
    </source>
</evidence>
<organism evidence="3 4">
    <name type="scientific">Zavarzinia aquatilis</name>
    <dbReference type="NCBI Taxonomy" id="2211142"/>
    <lineage>
        <taxon>Bacteria</taxon>
        <taxon>Pseudomonadati</taxon>
        <taxon>Pseudomonadota</taxon>
        <taxon>Alphaproteobacteria</taxon>
        <taxon>Rhodospirillales</taxon>
        <taxon>Zavarziniaceae</taxon>
        <taxon>Zavarzinia</taxon>
    </lineage>
</organism>
<dbReference type="SUPFAM" id="SSF51120">
    <property type="entry name" value="beta-Roll"/>
    <property type="match status" value="4"/>
</dbReference>
<keyword evidence="2" id="KW-0964">Secreted</keyword>
<dbReference type="AlphaFoldDB" id="A0A317DZW1"/>
<dbReference type="PROSITE" id="PS00330">
    <property type="entry name" value="HEMOLYSIN_CALCIUM"/>
    <property type="match status" value="2"/>
</dbReference>
<dbReference type="EMBL" id="QGLE01000013">
    <property type="protein sequence ID" value="PWR18623.1"/>
    <property type="molecule type" value="Genomic_DNA"/>
</dbReference>
<reference evidence="3 4" key="1">
    <citation type="submission" date="2018-05" db="EMBL/GenBank/DDBJ databases">
        <title>Zavarzinia sp. HR-AS.</title>
        <authorList>
            <person name="Lee Y."/>
            <person name="Jeon C.O."/>
        </authorList>
    </citation>
    <scope>NUCLEOTIDE SEQUENCE [LARGE SCALE GENOMIC DNA]</scope>
    <source>
        <strain evidence="3 4">HR-AS</strain>
    </source>
</reference>
<keyword evidence="4" id="KW-1185">Reference proteome</keyword>
<proteinExistence type="predicted"/>
<comment type="subcellular location">
    <subcellularLocation>
        <location evidence="1">Secreted</location>
    </subcellularLocation>
</comment>
<protein>
    <recommendedName>
        <fullName evidence="5">Calcium-binding protein</fullName>
    </recommendedName>
</protein>
<name>A0A317DZW1_9PROT</name>
<evidence type="ECO:0000313" key="4">
    <source>
        <dbReference type="Proteomes" id="UP000245461"/>
    </source>
</evidence>
<dbReference type="InterPro" id="IPR001343">
    <property type="entry name" value="Hemolysn_Ca-bd"/>
</dbReference>
<dbReference type="GO" id="GO:0005576">
    <property type="term" value="C:extracellular region"/>
    <property type="evidence" value="ECO:0007669"/>
    <property type="project" value="UniProtKB-SubCell"/>
</dbReference>
<comment type="caution">
    <text evidence="3">The sequence shown here is derived from an EMBL/GenBank/DDBJ whole genome shotgun (WGS) entry which is preliminary data.</text>
</comment>
<evidence type="ECO:0000313" key="3">
    <source>
        <dbReference type="EMBL" id="PWR18623.1"/>
    </source>
</evidence>
<sequence>MNFTGTNNDDTYNGTSAADVFDMAQGGVDIVNGKEGDDEFRFGATLTAADRVIGGDGYDHVILKGDYSAGLVLSSTTLRYVESFEMTSGFSYDITMSNGNLQAGEVMTVSAYGVGFGGSGHYFHFNGSAETDGRFNVSDGYGDDILIGSQGGDSLSMSYGGNDYIDGQGGGDVIMAENNFGAGDFINGGAGSDIVYFRGLQSATIILNGANFQNIETLAVVGNYGADFQVADTLLAAGQWLNLDMRSVQAGQTVNFIGSLETDGRFDYYDGAGNDHFTGGGGADLYRGGNGGSDIVSGLGGDDYIYFGGDLDSGDTIWGGAGYDVMDLTGDLSAGVHFADDGLAGVERVVLRDGFTYKLFFADGNLNTGEGLLISSSGNIGAGNSVYIDASAETDAAYTMYDSDGNDTLIGGGGNDVFWSLAGGRDKLIGNGGNDTFVVAGPLHAYDSYNGGADIDTITIYNADKGGVIDLSTGKISIGGVAGGSVTQIENISGSAYADTLTGNSAANFIDGGAGNDTISGGQGSDDLRGGAGSDKLDGGAKDDILYGDAGNDILLGGQGNDNLFGGDNTDRLDGGIGNDDLTGGAGRDTFVFSTGTGVDHVKDFTNNFDYLDFTGVAADFADIQAHMSQVGTDVVIAYGTDKFILENTSIGVLDASDFLV</sequence>